<keyword evidence="4" id="KW-0539">Nucleus</keyword>
<feature type="region of interest" description="Disordered" evidence="6">
    <location>
        <begin position="182"/>
        <end position="300"/>
    </location>
</feature>
<feature type="compositionally biased region" description="Polar residues" evidence="6">
    <location>
        <begin position="267"/>
        <end position="281"/>
    </location>
</feature>
<dbReference type="AlphaFoldDB" id="A0A7J7INH0"/>
<dbReference type="SMART" id="SM00360">
    <property type="entry name" value="RRM"/>
    <property type="match status" value="2"/>
</dbReference>
<accession>A0A7J7INH0</accession>
<dbReference type="InterPro" id="IPR012677">
    <property type="entry name" value="Nucleotide-bd_a/b_plait_sf"/>
</dbReference>
<evidence type="ECO:0000313" key="8">
    <source>
        <dbReference type="EMBL" id="KAF6004682.1"/>
    </source>
</evidence>
<name>A0A7J7INH0_9RHOD</name>
<keyword evidence="2" id="KW-0677">Repeat</keyword>
<dbReference type="Gene3D" id="3.30.70.330">
    <property type="match status" value="2"/>
</dbReference>
<dbReference type="OrthoDB" id="5304at2759"/>
<evidence type="ECO:0000256" key="1">
    <source>
        <dbReference type="ARBA" id="ARBA00004123"/>
    </source>
</evidence>
<keyword evidence="3 5" id="KW-0694">RNA-binding</keyword>
<dbReference type="GO" id="GO:0005634">
    <property type="term" value="C:nucleus"/>
    <property type="evidence" value="ECO:0007669"/>
    <property type="project" value="UniProtKB-SubCell"/>
</dbReference>
<evidence type="ECO:0000256" key="6">
    <source>
        <dbReference type="SAM" id="MobiDB-lite"/>
    </source>
</evidence>
<proteinExistence type="predicted"/>
<dbReference type="SUPFAM" id="SSF54928">
    <property type="entry name" value="RNA-binding domain, RBD"/>
    <property type="match status" value="1"/>
</dbReference>
<sequence>MVLPGAPTRSPASKWCSSDTGRRAGQALIRSLRRQRNLHTLYENENWYCPHGLMLATSAEYFTTSRWKLMLTPIGAGLSANIVGLPSTKLCRIIVRNLPFTFPEKELLTRLREYGPVAAVSLPRRAPASVEHAEHRRYAGYAFVEYFVKADANAAVQRLNGATFHGRVLAVDRAVCRERYQERQRQAADRDAAEDPSRDTSVPKSPGTSMKRMQAHQQGEETRKRPRDSQTIAQGVMETSSDSVGRETPERSAVSPSGSAARLESCQADSRTTCEGSTLSNKRIRRRDHPNDGDKQLEDNEEMRSRTLFVRNLALDATADELKTLLETYGSMTYCVLVRDPLTGLARGSAFVCFAERIAAERIMNQVTSMDAAPLSLEQAPIQLHGRALRFSWALSRAEAALLPQQRLHAAASERNDRRNLYLALEGVIDRNHPAAEGLSEAELALRAKLEQTKRQKLLRNPHNVCV</sequence>
<evidence type="ECO:0000256" key="4">
    <source>
        <dbReference type="ARBA" id="ARBA00023242"/>
    </source>
</evidence>
<feature type="compositionally biased region" description="Polar residues" evidence="6">
    <location>
        <begin position="229"/>
        <end position="243"/>
    </location>
</feature>
<reference evidence="8 9" key="1">
    <citation type="journal article" date="2020" name="J. Phycol.">
        <title>Comparative genome analysis reveals Cyanidiococcus gen. nov., a new extremophilic red algal genus sister to Cyanidioschyzon (Cyanidioschyzonaceae, Rhodophyta).</title>
        <authorList>
            <person name="Liu S.-L."/>
            <person name="Chiang Y.-R."/>
            <person name="Yoon H.S."/>
            <person name="Fu H.-Y."/>
        </authorList>
    </citation>
    <scope>NUCLEOTIDE SEQUENCE [LARGE SCALE GENOMIC DNA]</scope>
    <source>
        <strain evidence="8 9">THAL066</strain>
    </source>
</reference>
<feature type="compositionally biased region" description="Basic and acidic residues" evidence="6">
    <location>
        <begin position="182"/>
        <end position="198"/>
    </location>
</feature>
<organism evidence="8 9">
    <name type="scientific">Cyanidiococcus yangmingshanensis</name>
    <dbReference type="NCBI Taxonomy" id="2690220"/>
    <lineage>
        <taxon>Eukaryota</taxon>
        <taxon>Rhodophyta</taxon>
        <taxon>Bangiophyceae</taxon>
        <taxon>Cyanidiales</taxon>
        <taxon>Cyanidiaceae</taxon>
        <taxon>Cyanidiococcus</taxon>
    </lineage>
</organism>
<evidence type="ECO:0000256" key="5">
    <source>
        <dbReference type="PROSITE-ProRule" id="PRU00176"/>
    </source>
</evidence>
<dbReference type="PROSITE" id="PS50102">
    <property type="entry name" value="RRM"/>
    <property type="match status" value="2"/>
</dbReference>
<dbReference type="InterPro" id="IPR051945">
    <property type="entry name" value="RRM_MRD1_RNA_proc_ribogen"/>
</dbReference>
<dbReference type="Proteomes" id="UP000530660">
    <property type="component" value="Unassembled WGS sequence"/>
</dbReference>
<feature type="domain" description="RRM" evidence="7">
    <location>
        <begin position="91"/>
        <end position="176"/>
    </location>
</feature>
<dbReference type="GO" id="GO:0003729">
    <property type="term" value="F:mRNA binding"/>
    <property type="evidence" value="ECO:0007669"/>
    <property type="project" value="TreeGrafter"/>
</dbReference>
<dbReference type="EMBL" id="VWRR01000003">
    <property type="protein sequence ID" value="KAF6004682.1"/>
    <property type="molecule type" value="Genomic_DNA"/>
</dbReference>
<evidence type="ECO:0000313" key="9">
    <source>
        <dbReference type="Proteomes" id="UP000530660"/>
    </source>
</evidence>
<comment type="caution">
    <text evidence="8">The sequence shown here is derived from an EMBL/GenBank/DDBJ whole genome shotgun (WGS) entry which is preliminary data.</text>
</comment>
<dbReference type="PANTHER" id="PTHR48039">
    <property type="entry name" value="RNA-BINDING MOTIF PROTEIN 14B"/>
    <property type="match status" value="1"/>
</dbReference>
<feature type="compositionally biased region" description="Polar residues" evidence="6">
    <location>
        <begin position="199"/>
        <end position="208"/>
    </location>
</feature>
<protein>
    <submittedName>
        <fullName evidence="8">RNA recognition motif-containing protein</fullName>
    </submittedName>
</protein>
<feature type="domain" description="RRM" evidence="7">
    <location>
        <begin position="306"/>
        <end position="396"/>
    </location>
</feature>
<keyword evidence="9" id="KW-1185">Reference proteome</keyword>
<evidence type="ECO:0000256" key="3">
    <source>
        <dbReference type="ARBA" id="ARBA00022884"/>
    </source>
</evidence>
<dbReference type="InterPro" id="IPR035979">
    <property type="entry name" value="RBD_domain_sf"/>
</dbReference>
<dbReference type="Pfam" id="PF00076">
    <property type="entry name" value="RRM_1"/>
    <property type="match status" value="2"/>
</dbReference>
<feature type="compositionally biased region" description="Basic and acidic residues" evidence="6">
    <location>
        <begin position="289"/>
        <end position="300"/>
    </location>
</feature>
<evidence type="ECO:0000259" key="7">
    <source>
        <dbReference type="PROSITE" id="PS50102"/>
    </source>
</evidence>
<comment type="subcellular location">
    <subcellularLocation>
        <location evidence="1">Nucleus</location>
    </subcellularLocation>
</comment>
<dbReference type="InterPro" id="IPR000504">
    <property type="entry name" value="RRM_dom"/>
</dbReference>
<dbReference type="PANTHER" id="PTHR48039:SF5">
    <property type="entry name" value="RNA-BINDING PROTEIN 28"/>
    <property type="match status" value="1"/>
</dbReference>
<evidence type="ECO:0000256" key="2">
    <source>
        <dbReference type="ARBA" id="ARBA00022737"/>
    </source>
</evidence>
<gene>
    <name evidence="8" type="primary">NOP4</name>
    <name evidence="8" type="ORF">F1559_005021</name>
</gene>